<sequence>MSYPSHKSGAVFYEARPVLLPSGQKLHPHLGNLERIERNRSWIHYRFPWGRAGKRFPFPGEIEDYGISSVVAVFASVLRKREKEQKIAKLLSDELLKEFPHLDVNEVFNLISDQLARFCCRFLFTRCLLARSRVSKVIVLDADGKVPELAAAKSLGIHVTEIQHGMFSTREPDYSWSKRHRYVPFMRAIPDSQVVFGEVWARQLRQAGYWSPENILVARNPLIEEYRQLWSQQRKLEKPGGPRPLKLLFPTQGYVRRDAISFWTNVLEGMTSAQSNLFHLSIKIHPLERQSAREYRKLAKKYPSTVSVVPDDVEAFDAIIASDVVVGYTSLMMVEAIGIGLSVIGLQERNSGMGIDETFRMPELAEFVVPCFDKSEFFQIVGKFNKELNSDVSDVSNSYLTAKVGIYSVDAPSVEDLVL</sequence>
<dbReference type="EMBL" id="JAATJD010000001">
    <property type="protein sequence ID" value="NJB73917.1"/>
    <property type="molecule type" value="Genomic_DNA"/>
</dbReference>
<evidence type="ECO:0000313" key="2">
    <source>
        <dbReference type="Proteomes" id="UP000556869"/>
    </source>
</evidence>
<reference evidence="1 2" key="1">
    <citation type="submission" date="2020-03" db="EMBL/GenBank/DDBJ databases">
        <title>Genomic Encyclopedia of Type Strains, Phase IV (KMG-IV): sequencing the most valuable type-strain genomes for metagenomic binning, comparative biology and taxonomic classification.</title>
        <authorList>
            <person name="Goeker M."/>
        </authorList>
    </citation>
    <scope>NUCLEOTIDE SEQUENCE [LARGE SCALE GENOMIC DNA]</scope>
    <source>
        <strain evidence="1 2">DSM 18888</strain>
    </source>
</reference>
<keyword evidence="2" id="KW-1185">Reference proteome</keyword>
<accession>A0ABX0WXD3</accession>
<dbReference type="SUPFAM" id="SSF53756">
    <property type="entry name" value="UDP-Glycosyltransferase/glycogen phosphorylase"/>
    <property type="match status" value="1"/>
</dbReference>
<evidence type="ECO:0008006" key="3">
    <source>
        <dbReference type="Google" id="ProtNLM"/>
    </source>
</evidence>
<comment type="caution">
    <text evidence="1">The sequence shown here is derived from an EMBL/GenBank/DDBJ whole genome shotgun (WGS) entry which is preliminary data.</text>
</comment>
<organism evidence="1 2">
    <name type="scientific">Thalassospira tepidiphila</name>
    <dbReference type="NCBI Taxonomy" id="393657"/>
    <lineage>
        <taxon>Bacteria</taxon>
        <taxon>Pseudomonadati</taxon>
        <taxon>Pseudomonadota</taxon>
        <taxon>Alphaproteobacteria</taxon>
        <taxon>Rhodospirillales</taxon>
        <taxon>Thalassospiraceae</taxon>
        <taxon>Thalassospira</taxon>
    </lineage>
</organism>
<proteinExistence type="predicted"/>
<protein>
    <recommendedName>
        <fullName evidence="3">Capsular biosynthesis protein</fullName>
    </recommendedName>
</protein>
<name>A0ABX0WXD3_9PROT</name>
<dbReference type="Proteomes" id="UP000556869">
    <property type="component" value="Unassembled WGS sequence"/>
</dbReference>
<gene>
    <name evidence="1" type="ORF">GGR96_000989</name>
</gene>
<evidence type="ECO:0000313" key="1">
    <source>
        <dbReference type="EMBL" id="NJB73917.1"/>
    </source>
</evidence>